<dbReference type="InterPro" id="IPR020845">
    <property type="entry name" value="AMP-binding_CS"/>
</dbReference>
<dbReference type="InterPro" id="IPR045851">
    <property type="entry name" value="AMP-bd_C_sf"/>
</dbReference>
<dbReference type="GO" id="GO:0016405">
    <property type="term" value="F:CoA-ligase activity"/>
    <property type="evidence" value="ECO:0007669"/>
    <property type="project" value="UniProtKB-ARBA"/>
</dbReference>
<evidence type="ECO:0000256" key="3">
    <source>
        <dbReference type="ARBA" id="ARBA00022741"/>
    </source>
</evidence>
<dbReference type="InterPro" id="IPR051087">
    <property type="entry name" value="Mitochondrial_ACSM"/>
</dbReference>
<organism evidence="7 8">
    <name type="scientific">Albimonas pacifica</name>
    <dbReference type="NCBI Taxonomy" id="1114924"/>
    <lineage>
        <taxon>Bacteria</taxon>
        <taxon>Pseudomonadati</taxon>
        <taxon>Pseudomonadota</taxon>
        <taxon>Alphaproteobacteria</taxon>
        <taxon>Rhodobacterales</taxon>
        <taxon>Paracoccaceae</taxon>
        <taxon>Albimonas</taxon>
    </lineage>
</organism>
<evidence type="ECO:0000259" key="6">
    <source>
        <dbReference type="Pfam" id="PF13193"/>
    </source>
</evidence>
<evidence type="ECO:0000313" key="7">
    <source>
        <dbReference type="EMBL" id="SFI49775.1"/>
    </source>
</evidence>
<dbReference type="EMBL" id="FOQH01000007">
    <property type="protein sequence ID" value="SFI49775.1"/>
    <property type="molecule type" value="Genomic_DNA"/>
</dbReference>
<dbReference type="RefSeq" id="WP_245779188.1">
    <property type="nucleotide sequence ID" value="NZ_FOQH01000007.1"/>
</dbReference>
<dbReference type="Gene3D" id="3.30.300.30">
    <property type="match status" value="1"/>
</dbReference>
<dbReference type="GO" id="GO:0005524">
    <property type="term" value="F:ATP binding"/>
    <property type="evidence" value="ECO:0007669"/>
    <property type="project" value="UniProtKB-KW"/>
</dbReference>
<evidence type="ECO:0000313" key="8">
    <source>
        <dbReference type="Proteomes" id="UP000199377"/>
    </source>
</evidence>
<dbReference type="Gene3D" id="3.40.50.12780">
    <property type="entry name" value="N-terminal domain of ligase-like"/>
    <property type="match status" value="1"/>
</dbReference>
<keyword evidence="3" id="KW-0547">Nucleotide-binding</keyword>
<dbReference type="InterPro" id="IPR042099">
    <property type="entry name" value="ANL_N_sf"/>
</dbReference>
<keyword evidence="8" id="KW-1185">Reference proteome</keyword>
<dbReference type="InterPro" id="IPR025110">
    <property type="entry name" value="AMP-bd_C"/>
</dbReference>
<keyword evidence="4" id="KW-0067">ATP-binding</keyword>
<evidence type="ECO:0000259" key="5">
    <source>
        <dbReference type="Pfam" id="PF00501"/>
    </source>
</evidence>
<comment type="similarity">
    <text evidence="1">Belongs to the ATP-dependent AMP-binding enzyme family.</text>
</comment>
<evidence type="ECO:0000256" key="2">
    <source>
        <dbReference type="ARBA" id="ARBA00022598"/>
    </source>
</evidence>
<dbReference type="GO" id="GO:0006637">
    <property type="term" value="P:acyl-CoA metabolic process"/>
    <property type="evidence" value="ECO:0007669"/>
    <property type="project" value="TreeGrafter"/>
</dbReference>
<dbReference type="AlphaFoldDB" id="A0A1I3IP69"/>
<dbReference type="GO" id="GO:0015645">
    <property type="term" value="F:fatty acid ligase activity"/>
    <property type="evidence" value="ECO:0007669"/>
    <property type="project" value="TreeGrafter"/>
</dbReference>
<dbReference type="GO" id="GO:0004321">
    <property type="term" value="F:fatty-acyl-CoA synthase activity"/>
    <property type="evidence" value="ECO:0007669"/>
    <property type="project" value="TreeGrafter"/>
</dbReference>
<dbReference type="PANTHER" id="PTHR43605">
    <property type="entry name" value="ACYL-COENZYME A SYNTHETASE"/>
    <property type="match status" value="1"/>
</dbReference>
<sequence>MTGLPEPGVGLVARGADWRAIREAFRWPDEAVRPQARFNIHAATVGKWAKAAPDRVGLRILRDDGDWREWTYAELDRASARLANAFTARGLKRGDRCGLLLPQTQEAMLTHLACYRIGAVVVPLFTLFGEDGLRFRLADSGAVHVVTDAANLPKILAIRDDLGDLQTIWSVDRPAHGAWGFWQELAKGRDSFADADTTTEDPAFLSYTSGTTGPPKGALHAHRVLLGHLPGFETHHDFLPQAGDAFWTPADWAWMGGLCDAMLPSLFHGIPVLAHRMPKFDPERAFDLLARHRVRNAFFPPTALKLMRQVDRPRERWDFSLRSVGSGGEALGENLLEWGRENLGLTINEFYGQTECNLVLGNCASVFAPRPGSTGQATPGFDVAVIDAQGAVLPDGEVGEIAVRAPNPVMFLGYWNRPEKTAEKFVTGPDGTRWLRTGDEGRREPDGFFFFASRTDDVITSSGYRIGPSEIEDCLTGHPQVAMAAVIGLPDPVRTEAVTAYVVLKPGESAGPDLLADLTLRVRERISPHVAPRAVHVVADLPMTATGKIMRREVKRKALEG</sequence>
<keyword evidence="2" id="KW-0436">Ligase</keyword>
<proteinExistence type="inferred from homology"/>
<accession>A0A1I3IP69</accession>
<reference evidence="7 8" key="1">
    <citation type="submission" date="2016-10" db="EMBL/GenBank/DDBJ databases">
        <authorList>
            <person name="de Groot N.N."/>
        </authorList>
    </citation>
    <scope>NUCLEOTIDE SEQUENCE [LARGE SCALE GENOMIC DNA]</scope>
    <source>
        <strain evidence="7 8">CGMCC 1.11030</strain>
    </source>
</reference>
<evidence type="ECO:0000256" key="1">
    <source>
        <dbReference type="ARBA" id="ARBA00006432"/>
    </source>
</evidence>
<dbReference type="Pfam" id="PF00501">
    <property type="entry name" value="AMP-binding"/>
    <property type="match status" value="1"/>
</dbReference>
<dbReference type="Proteomes" id="UP000199377">
    <property type="component" value="Unassembled WGS sequence"/>
</dbReference>
<protein>
    <submittedName>
        <fullName evidence="7">Acetyl-CoA synthetase</fullName>
    </submittedName>
</protein>
<dbReference type="PANTHER" id="PTHR43605:SF10">
    <property type="entry name" value="ACYL-COA SYNTHETASE MEDIUM CHAIN FAMILY MEMBER 3"/>
    <property type="match status" value="1"/>
</dbReference>
<dbReference type="SUPFAM" id="SSF56801">
    <property type="entry name" value="Acetyl-CoA synthetase-like"/>
    <property type="match status" value="1"/>
</dbReference>
<gene>
    <name evidence="7" type="ORF">SAMN05216258_107160</name>
</gene>
<dbReference type="GO" id="GO:0006633">
    <property type="term" value="P:fatty acid biosynthetic process"/>
    <property type="evidence" value="ECO:0007669"/>
    <property type="project" value="TreeGrafter"/>
</dbReference>
<name>A0A1I3IP69_9RHOB</name>
<dbReference type="STRING" id="1114924.SAMN05216258_107160"/>
<feature type="domain" description="AMP-dependent synthetase/ligase" evidence="5">
    <location>
        <begin position="48"/>
        <end position="415"/>
    </location>
</feature>
<feature type="domain" description="AMP-binding enzyme C-terminal" evidence="6">
    <location>
        <begin position="470"/>
        <end position="548"/>
    </location>
</feature>
<evidence type="ECO:0000256" key="4">
    <source>
        <dbReference type="ARBA" id="ARBA00022840"/>
    </source>
</evidence>
<dbReference type="InterPro" id="IPR000873">
    <property type="entry name" value="AMP-dep_synth/lig_dom"/>
</dbReference>
<dbReference type="Pfam" id="PF13193">
    <property type="entry name" value="AMP-binding_C"/>
    <property type="match status" value="1"/>
</dbReference>
<dbReference type="PROSITE" id="PS00455">
    <property type="entry name" value="AMP_BINDING"/>
    <property type="match status" value="1"/>
</dbReference>